<dbReference type="Proteomes" id="UP001066276">
    <property type="component" value="Chromosome 4_2"/>
</dbReference>
<evidence type="ECO:0000313" key="2">
    <source>
        <dbReference type="EMBL" id="KAJ1164976.1"/>
    </source>
</evidence>
<gene>
    <name evidence="2" type="ORF">NDU88_005406</name>
</gene>
<keyword evidence="3" id="KW-1185">Reference proteome</keyword>
<dbReference type="PANTHER" id="PTHR19446">
    <property type="entry name" value="REVERSE TRANSCRIPTASES"/>
    <property type="match status" value="1"/>
</dbReference>
<dbReference type="Pfam" id="PF00078">
    <property type="entry name" value="RVT_1"/>
    <property type="match status" value="1"/>
</dbReference>
<organism evidence="2 3">
    <name type="scientific">Pleurodeles waltl</name>
    <name type="common">Iberian ribbed newt</name>
    <dbReference type="NCBI Taxonomy" id="8319"/>
    <lineage>
        <taxon>Eukaryota</taxon>
        <taxon>Metazoa</taxon>
        <taxon>Chordata</taxon>
        <taxon>Craniata</taxon>
        <taxon>Vertebrata</taxon>
        <taxon>Euteleostomi</taxon>
        <taxon>Amphibia</taxon>
        <taxon>Batrachia</taxon>
        <taxon>Caudata</taxon>
        <taxon>Salamandroidea</taxon>
        <taxon>Salamandridae</taxon>
        <taxon>Pleurodelinae</taxon>
        <taxon>Pleurodeles</taxon>
    </lineage>
</organism>
<proteinExistence type="predicted"/>
<evidence type="ECO:0000259" key="1">
    <source>
        <dbReference type="Pfam" id="PF00078"/>
    </source>
</evidence>
<dbReference type="EMBL" id="JANPWB010000008">
    <property type="protein sequence ID" value="KAJ1164976.1"/>
    <property type="molecule type" value="Genomic_DNA"/>
</dbReference>
<dbReference type="AlphaFoldDB" id="A0AAV7SLS5"/>
<reference evidence="2" key="1">
    <citation type="journal article" date="2022" name="bioRxiv">
        <title>Sequencing and chromosome-scale assembly of the giantPleurodeles waltlgenome.</title>
        <authorList>
            <person name="Brown T."/>
            <person name="Elewa A."/>
            <person name="Iarovenko S."/>
            <person name="Subramanian E."/>
            <person name="Araus A.J."/>
            <person name="Petzold A."/>
            <person name="Susuki M."/>
            <person name="Suzuki K.-i.T."/>
            <person name="Hayashi T."/>
            <person name="Toyoda A."/>
            <person name="Oliveira C."/>
            <person name="Osipova E."/>
            <person name="Leigh N.D."/>
            <person name="Simon A."/>
            <person name="Yun M.H."/>
        </authorList>
    </citation>
    <scope>NUCLEOTIDE SEQUENCE</scope>
    <source>
        <strain evidence="2">20211129_DDA</strain>
        <tissue evidence="2">Liver</tissue>
    </source>
</reference>
<evidence type="ECO:0000313" key="3">
    <source>
        <dbReference type="Proteomes" id="UP001066276"/>
    </source>
</evidence>
<feature type="domain" description="Reverse transcriptase" evidence="1">
    <location>
        <begin position="85"/>
        <end position="195"/>
    </location>
</feature>
<name>A0AAV7SLS5_PLEWA</name>
<dbReference type="InterPro" id="IPR000477">
    <property type="entry name" value="RT_dom"/>
</dbReference>
<sequence length="198" mass="21704">MGHLMSQGLSAVSRPLICEINQAIADLPSGKATEYEAVPLEFYKVFMKIILPPFVQGIQNIWTSGEDAPSWNTTRIIVFLKNGKPSEELGSDRSISFINADAKIVAKVLAAGLASLMSGLVLYYQHGFIPGRNTMAHVDNAIVAFDIAEKAGFNMGMILLDAEKVFDCVVWKSLSVTMAAFNFGCSFLKWLQAFYKSP</sequence>
<accession>A0AAV7SLS5</accession>
<comment type="caution">
    <text evidence="2">The sequence shown here is derived from an EMBL/GenBank/DDBJ whole genome shotgun (WGS) entry which is preliminary data.</text>
</comment>
<protein>
    <recommendedName>
        <fullName evidence="1">Reverse transcriptase domain-containing protein</fullName>
    </recommendedName>
</protein>